<dbReference type="InterPro" id="IPR041307">
    <property type="entry name" value="WcbI"/>
</dbReference>
<feature type="domain" description="Polysaccharide biosynthesis enzyme WcbI" evidence="1">
    <location>
        <begin position="6"/>
        <end position="200"/>
    </location>
</feature>
<dbReference type="KEGG" id="aex:Astex_2267"/>
<organism evidence="2 3">
    <name type="scientific">Asticcacaulis excentricus (strain ATCC 15261 / DSM 4724 / KCTC 12464 / NCIMB 9791 / VKM B-1370 / CB 48)</name>
    <dbReference type="NCBI Taxonomy" id="573065"/>
    <lineage>
        <taxon>Bacteria</taxon>
        <taxon>Pseudomonadati</taxon>
        <taxon>Pseudomonadota</taxon>
        <taxon>Alphaproteobacteria</taxon>
        <taxon>Caulobacterales</taxon>
        <taxon>Caulobacteraceae</taxon>
        <taxon>Asticcacaulis</taxon>
    </lineage>
</organism>
<dbReference type="eggNOG" id="ENOG50305AC">
    <property type="taxonomic scope" value="Bacteria"/>
</dbReference>
<dbReference type="STRING" id="573065.Astex_2267"/>
<proteinExistence type="predicted"/>
<keyword evidence="3" id="KW-1185">Reference proteome</keyword>
<dbReference type="OrthoDB" id="7170754at2"/>
<dbReference type="HOGENOM" id="CLU_079036_0_0_5"/>
<evidence type="ECO:0000313" key="3">
    <source>
        <dbReference type="Proteomes" id="UP000001492"/>
    </source>
</evidence>
<sequence length="292" mass="32677">MSRKIRVSGACQTGGIIDSLKIMLPHDDVGHLPTPGVSPDDAFDEEIRTVDIWVTALPDYASEDHLSALNPRLQVLRWPQLYFPAFHPDIVIPSSGSHVITSMGCVYNSTLALWSWKEGVPVNKAIRLFEKDTLAALGYLDEWDNSAARMKNDFDACALDFSTFFLAVKRQGVFMHSNLHAKLSPIVHISRQLAMKMGAKSADVYEPIEDFLADPLIFDAVWPVYPAIADNLGVPGCFRWKSRERHASDLRTYLEISYADYDAQPIEKDNIHTGRFNPAFDALLTRQLEAAA</sequence>
<gene>
    <name evidence="2" type="ordered locus">Astex_2267</name>
</gene>
<dbReference type="AlphaFoldDB" id="E8RMP1"/>
<evidence type="ECO:0000313" key="2">
    <source>
        <dbReference type="EMBL" id="ADU13922.1"/>
    </source>
</evidence>
<dbReference type="Pfam" id="PF18588">
    <property type="entry name" value="WcbI"/>
    <property type="match status" value="1"/>
</dbReference>
<name>E8RMP1_ASTEC</name>
<evidence type="ECO:0000259" key="1">
    <source>
        <dbReference type="Pfam" id="PF18588"/>
    </source>
</evidence>
<dbReference type="EMBL" id="CP002395">
    <property type="protein sequence ID" value="ADU13922.1"/>
    <property type="molecule type" value="Genomic_DNA"/>
</dbReference>
<protein>
    <recommendedName>
        <fullName evidence="1">Polysaccharide biosynthesis enzyme WcbI domain-containing protein</fullName>
    </recommendedName>
</protein>
<dbReference type="Proteomes" id="UP000001492">
    <property type="component" value="Chromosome 1"/>
</dbReference>
<dbReference type="RefSeq" id="WP_013479750.1">
    <property type="nucleotide sequence ID" value="NC_014816.1"/>
</dbReference>
<reference evidence="3" key="1">
    <citation type="submission" date="2010-12" db="EMBL/GenBank/DDBJ databases">
        <title>Complete sequence of chromosome 1 of Asticcacaulis excentricus CB 48.</title>
        <authorList>
            <consortium name="US DOE Joint Genome Institute"/>
            <person name="Lucas S."/>
            <person name="Copeland A."/>
            <person name="Lapidus A."/>
            <person name="Cheng J.-F."/>
            <person name="Bruce D."/>
            <person name="Goodwin L."/>
            <person name="Pitluck S."/>
            <person name="Teshima H."/>
            <person name="Davenport K."/>
            <person name="Detter J.C."/>
            <person name="Han C."/>
            <person name="Tapia R."/>
            <person name="Land M."/>
            <person name="Hauser L."/>
            <person name="Jeffries C."/>
            <person name="Kyrpides N."/>
            <person name="Ivanova N."/>
            <person name="Ovchinnikova G."/>
            <person name="Brun Y.V."/>
            <person name="Woyke T."/>
        </authorList>
    </citation>
    <scope>NUCLEOTIDE SEQUENCE [LARGE SCALE GENOMIC DNA]</scope>
    <source>
        <strain evidence="3">ATCC 15261 / DSM 4724 / KCTC 12464 / NCIMB 9791 / VKM B-1370 / CB 48</strain>
    </source>
</reference>
<accession>E8RMP1</accession>